<dbReference type="InterPro" id="IPR035069">
    <property type="entry name" value="TTHA1013/TTHA0281-like"/>
</dbReference>
<evidence type="ECO:0000313" key="1">
    <source>
        <dbReference type="EMBL" id="ODA67132.1"/>
    </source>
</evidence>
<name>A0A1E2RYA4_9HYPH</name>
<dbReference type="EMBL" id="MASI01000004">
    <property type="protein sequence ID" value="ODA67132.1"/>
    <property type="molecule type" value="Genomic_DNA"/>
</dbReference>
<dbReference type="Gene3D" id="3.30.160.250">
    <property type="match status" value="1"/>
</dbReference>
<reference evidence="1 2" key="1">
    <citation type="submission" date="2016-07" db="EMBL/GenBank/DDBJ databases">
        <title>Draft genome sequence of Methyloligella halotolerans C2T (VKM B-2706T=CCUG 61687T=DSM 25045T), a halotolerant polyhydroxybutyrate accumulating methylotroph.</title>
        <authorList>
            <person name="Vasilenko O.V."/>
            <person name="Doronina N.V."/>
            <person name="Poroshina M.N."/>
            <person name="Tarlachkov S.V."/>
            <person name="Trotsenko Y.A."/>
        </authorList>
    </citation>
    <scope>NUCLEOTIDE SEQUENCE [LARGE SCALE GENOMIC DNA]</scope>
    <source>
        <strain evidence="1 2">VKM B-2706</strain>
    </source>
</reference>
<gene>
    <name evidence="1" type="ORF">A7A08_01878</name>
</gene>
<proteinExistence type="predicted"/>
<keyword evidence="2" id="KW-1185">Reference proteome</keyword>
<organism evidence="1 2">
    <name type="scientific">Methyloligella halotolerans</name>
    <dbReference type="NCBI Taxonomy" id="1177755"/>
    <lineage>
        <taxon>Bacteria</taxon>
        <taxon>Pseudomonadati</taxon>
        <taxon>Pseudomonadota</taxon>
        <taxon>Alphaproteobacteria</taxon>
        <taxon>Hyphomicrobiales</taxon>
        <taxon>Hyphomicrobiaceae</taxon>
        <taxon>Methyloligella</taxon>
    </lineage>
</organism>
<comment type="caution">
    <text evidence="1">The sequence shown here is derived from an EMBL/GenBank/DDBJ whole genome shotgun (WGS) entry which is preliminary data.</text>
</comment>
<sequence>MHCMYPAEIEGSEGDYVATFRDLPEAKGCGPTREKAIKKARKALDAALRHRMKEGEPLPPPSKAQIREILVTPFAEMAAKSLIVRTCQASGLKRADLARHLGLKKKALKKLLDPNHESSIAEIETALRGFGYELAVGCFSQRELQP</sequence>
<dbReference type="AlphaFoldDB" id="A0A1E2RYA4"/>
<dbReference type="Proteomes" id="UP000095087">
    <property type="component" value="Unassembled WGS sequence"/>
</dbReference>
<accession>A0A1E2RYA4</accession>
<protein>
    <submittedName>
        <fullName evidence="1">Antitoxin HicB</fullName>
    </submittedName>
</protein>
<evidence type="ECO:0000313" key="2">
    <source>
        <dbReference type="Proteomes" id="UP000095087"/>
    </source>
</evidence>
<dbReference type="SUPFAM" id="SSF143100">
    <property type="entry name" value="TTHA1013/TTHA0281-like"/>
    <property type="match status" value="1"/>
</dbReference>